<dbReference type="Pfam" id="PF07963">
    <property type="entry name" value="N_methyl"/>
    <property type="match status" value="1"/>
</dbReference>
<feature type="transmembrane region" description="Helical" evidence="3">
    <location>
        <begin position="27"/>
        <end position="48"/>
    </location>
</feature>
<organism evidence="4">
    <name type="scientific">Thermus caliditerrae</name>
    <dbReference type="NCBI Taxonomy" id="1330700"/>
    <lineage>
        <taxon>Bacteria</taxon>
        <taxon>Thermotogati</taxon>
        <taxon>Deinococcota</taxon>
        <taxon>Deinococci</taxon>
        <taxon>Thermales</taxon>
        <taxon>Thermaceae</taxon>
        <taxon>Thermus</taxon>
    </lineage>
</organism>
<dbReference type="InterPro" id="IPR012902">
    <property type="entry name" value="N_methyl_site"/>
</dbReference>
<dbReference type="GO" id="GO:0009279">
    <property type="term" value="C:cell outer membrane"/>
    <property type="evidence" value="ECO:0007669"/>
    <property type="project" value="UniProtKB-SubCell"/>
</dbReference>
<evidence type="ECO:0000313" key="4">
    <source>
        <dbReference type="EMBL" id="HHM68189.1"/>
    </source>
</evidence>
<dbReference type="AlphaFoldDB" id="A0A7C5VGF9"/>
<dbReference type="EMBL" id="DRXE01000214">
    <property type="protein sequence ID" value="HHM68189.1"/>
    <property type="molecule type" value="Genomic_DNA"/>
</dbReference>
<evidence type="ECO:0000256" key="3">
    <source>
        <dbReference type="SAM" id="Phobius"/>
    </source>
</evidence>
<sequence>MAAQLRAGDAGRGGGAAVKRGLTLVEVLVALAILALIGPILAGFLGYLRINTRTELRSQAITLAQERLEALRITDVATLPTTGCDAYDQSRGGRTYRVKTCYCTQAALCGSGARHLRVEVYLSGEDAPLYTVETVYTKLE</sequence>
<keyword evidence="3" id="KW-0812">Transmembrane</keyword>
<comment type="subcellular location">
    <subcellularLocation>
        <location evidence="1">Cell outer membrane</location>
    </subcellularLocation>
</comment>
<protein>
    <submittedName>
        <fullName evidence="4">Type II secretion system protein</fullName>
    </submittedName>
</protein>
<evidence type="ECO:0000256" key="2">
    <source>
        <dbReference type="ARBA" id="ARBA00023237"/>
    </source>
</evidence>
<gene>
    <name evidence="4" type="ORF">ENM28_05715</name>
</gene>
<dbReference type="NCBIfam" id="TIGR02532">
    <property type="entry name" value="IV_pilin_GFxxxE"/>
    <property type="match status" value="1"/>
</dbReference>
<keyword evidence="2" id="KW-0998">Cell outer membrane</keyword>
<keyword evidence="3" id="KW-1133">Transmembrane helix</keyword>
<comment type="caution">
    <text evidence="4">The sequence shown here is derived from an EMBL/GenBank/DDBJ whole genome shotgun (WGS) entry which is preliminary data.</text>
</comment>
<reference evidence="4" key="1">
    <citation type="journal article" date="2020" name="mSystems">
        <title>Genome- and Community-Level Interaction Insights into Carbon Utilization and Element Cycling Functions of Hydrothermarchaeota in Hydrothermal Sediment.</title>
        <authorList>
            <person name="Zhou Z."/>
            <person name="Liu Y."/>
            <person name="Xu W."/>
            <person name="Pan J."/>
            <person name="Luo Z.H."/>
            <person name="Li M."/>
        </authorList>
    </citation>
    <scope>NUCLEOTIDE SEQUENCE [LARGE SCALE GENOMIC DNA]</scope>
    <source>
        <strain evidence="4">SpSt-1071</strain>
    </source>
</reference>
<accession>A0A7C5VGF9</accession>
<proteinExistence type="predicted"/>
<keyword evidence="3" id="KW-0472">Membrane</keyword>
<name>A0A7C5VGF9_9DEIN</name>
<evidence type="ECO:0000256" key="1">
    <source>
        <dbReference type="ARBA" id="ARBA00004442"/>
    </source>
</evidence>